<sequence>MKKSDFAKYHYTPTTLLKVTAACEDYAQNDEPG</sequence>
<gene>
    <name evidence="1" type="ORF">ADUPG1_013176</name>
</gene>
<accession>A0ABQ5K203</accession>
<organism evidence="1 2">
    <name type="scientific">Aduncisulcus paluster</name>
    <dbReference type="NCBI Taxonomy" id="2918883"/>
    <lineage>
        <taxon>Eukaryota</taxon>
        <taxon>Metamonada</taxon>
        <taxon>Carpediemonas-like organisms</taxon>
        <taxon>Aduncisulcus</taxon>
    </lineage>
</organism>
<evidence type="ECO:0008006" key="3">
    <source>
        <dbReference type="Google" id="ProtNLM"/>
    </source>
</evidence>
<feature type="non-terminal residue" evidence="1">
    <location>
        <position position="33"/>
    </location>
</feature>
<proteinExistence type="predicted"/>
<comment type="caution">
    <text evidence="1">The sequence shown here is derived from an EMBL/GenBank/DDBJ whole genome shotgun (WGS) entry which is preliminary data.</text>
</comment>
<reference evidence="1" key="1">
    <citation type="submission" date="2022-03" db="EMBL/GenBank/DDBJ databases">
        <title>Draft genome sequence of Aduncisulcus paluster, a free-living microaerophilic Fornicata.</title>
        <authorList>
            <person name="Yuyama I."/>
            <person name="Kume K."/>
            <person name="Tamura T."/>
            <person name="Inagaki Y."/>
            <person name="Hashimoto T."/>
        </authorList>
    </citation>
    <scope>NUCLEOTIDE SEQUENCE</scope>
    <source>
        <strain evidence="1">NY0171</strain>
    </source>
</reference>
<protein>
    <recommendedName>
        <fullName evidence="3">Ribulose-1,5-bisphosphate carboxylase/oxygenase large subunit</fullName>
    </recommendedName>
</protein>
<dbReference type="Proteomes" id="UP001057375">
    <property type="component" value="Unassembled WGS sequence"/>
</dbReference>
<dbReference type="EMBL" id="BQXS01012621">
    <property type="protein sequence ID" value="GKT25902.1"/>
    <property type="molecule type" value="Genomic_DNA"/>
</dbReference>
<name>A0ABQ5K203_9EUKA</name>
<evidence type="ECO:0000313" key="2">
    <source>
        <dbReference type="Proteomes" id="UP001057375"/>
    </source>
</evidence>
<keyword evidence="2" id="KW-1185">Reference proteome</keyword>
<evidence type="ECO:0000313" key="1">
    <source>
        <dbReference type="EMBL" id="GKT25902.1"/>
    </source>
</evidence>